<dbReference type="GO" id="GO:0004479">
    <property type="term" value="F:methionyl-tRNA formyltransferase activity"/>
    <property type="evidence" value="ECO:0007669"/>
    <property type="project" value="TreeGrafter"/>
</dbReference>
<dbReference type="PROSITE" id="PS00373">
    <property type="entry name" value="GART"/>
    <property type="match status" value="1"/>
</dbReference>
<dbReference type="InterPro" id="IPR011034">
    <property type="entry name" value="Formyl_transferase-like_C_sf"/>
</dbReference>
<accession>A0A7R9AFU2</accession>
<evidence type="ECO:0000313" key="3">
    <source>
        <dbReference type="EMBL" id="CAD7253452.1"/>
    </source>
</evidence>
<feature type="domain" description="Formyl transferase C-terminal" evidence="2">
    <location>
        <begin position="214"/>
        <end position="249"/>
    </location>
</feature>
<protein>
    <submittedName>
        <fullName evidence="3">Uncharacterized protein</fullName>
    </submittedName>
</protein>
<dbReference type="Proteomes" id="UP000677054">
    <property type="component" value="Unassembled WGS sequence"/>
</dbReference>
<dbReference type="InterPro" id="IPR036477">
    <property type="entry name" value="Formyl_transf_N_sf"/>
</dbReference>
<dbReference type="Gene3D" id="3.40.50.12230">
    <property type="match status" value="1"/>
</dbReference>
<dbReference type="InterPro" id="IPR005793">
    <property type="entry name" value="Formyl_trans_C"/>
</dbReference>
<evidence type="ECO:0000259" key="1">
    <source>
        <dbReference type="Pfam" id="PF00551"/>
    </source>
</evidence>
<sequence>MPEVMAERLKCAIIGQSTFASEVYKLLQQDGHKIVGVFTIPDQGKKEDPLATIAAKDGIPVFKLKAWRQKGKIIPEVFEKYKSVSPDLNVLPFCSQYIPMEVITYPKHQTICYHPSILPRHRGASSINWTLMMGDKRAGFSIFWADDGLDTGPILLQKECAVDPNENVDSIYKRFMYPEGIRAMGEAVNLVAAGKAPKIPQPEEGGTYEAMLNKPELSKINWDQPARNLHNFIRGLDSSPGAWTIIDGKE</sequence>
<dbReference type="SUPFAM" id="SSF50486">
    <property type="entry name" value="FMT C-terminal domain-like"/>
    <property type="match status" value="1"/>
</dbReference>
<dbReference type="EMBL" id="LR905388">
    <property type="protein sequence ID" value="CAD7253452.1"/>
    <property type="molecule type" value="Genomic_DNA"/>
</dbReference>
<dbReference type="PANTHER" id="PTHR11138">
    <property type="entry name" value="METHIONYL-TRNA FORMYLTRANSFERASE"/>
    <property type="match status" value="1"/>
</dbReference>
<dbReference type="SUPFAM" id="SSF53328">
    <property type="entry name" value="Formyltransferase"/>
    <property type="match status" value="1"/>
</dbReference>
<dbReference type="InterPro" id="IPR002376">
    <property type="entry name" value="Formyl_transf_N"/>
</dbReference>
<dbReference type="Pfam" id="PF02911">
    <property type="entry name" value="Formyl_trans_C"/>
    <property type="match status" value="1"/>
</dbReference>
<evidence type="ECO:0000259" key="2">
    <source>
        <dbReference type="Pfam" id="PF02911"/>
    </source>
</evidence>
<gene>
    <name evidence="3" type="ORF">DSTB1V02_LOCUS13202</name>
</gene>
<feature type="domain" description="Formyl transferase N-terminal" evidence="1">
    <location>
        <begin position="10"/>
        <end position="180"/>
    </location>
</feature>
<name>A0A7R9AFU2_9CRUS</name>
<organism evidence="3">
    <name type="scientific">Darwinula stevensoni</name>
    <dbReference type="NCBI Taxonomy" id="69355"/>
    <lineage>
        <taxon>Eukaryota</taxon>
        <taxon>Metazoa</taxon>
        <taxon>Ecdysozoa</taxon>
        <taxon>Arthropoda</taxon>
        <taxon>Crustacea</taxon>
        <taxon>Oligostraca</taxon>
        <taxon>Ostracoda</taxon>
        <taxon>Podocopa</taxon>
        <taxon>Podocopida</taxon>
        <taxon>Darwinulocopina</taxon>
        <taxon>Darwinuloidea</taxon>
        <taxon>Darwinulidae</taxon>
        <taxon>Darwinula</taxon>
    </lineage>
</organism>
<dbReference type="Pfam" id="PF00551">
    <property type="entry name" value="Formyl_trans_N"/>
    <property type="match status" value="1"/>
</dbReference>
<proteinExistence type="predicted"/>
<reference evidence="3" key="1">
    <citation type="submission" date="2020-11" db="EMBL/GenBank/DDBJ databases">
        <authorList>
            <person name="Tran Van P."/>
        </authorList>
    </citation>
    <scope>NUCLEOTIDE SEQUENCE</scope>
</reference>
<keyword evidence="4" id="KW-1185">Reference proteome</keyword>
<feature type="non-terminal residue" evidence="3">
    <location>
        <position position="250"/>
    </location>
</feature>
<evidence type="ECO:0000313" key="4">
    <source>
        <dbReference type="Proteomes" id="UP000677054"/>
    </source>
</evidence>
<dbReference type="InterPro" id="IPR001555">
    <property type="entry name" value="GART_AS"/>
</dbReference>
<dbReference type="AlphaFoldDB" id="A0A7R9AFU2"/>
<dbReference type="EMBL" id="CAJPEV010005871">
    <property type="protein sequence ID" value="CAG0903611.1"/>
    <property type="molecule type" value="Genomic_DNA"/>
</dbReference>
<dbReference type="GO" id="GO:0005829">
    <property type="term" value="C:cytosol"/>
    <property type="evidence" value="ECO:0007669"/>
    <property type="project" value="TreeGrafter"/>
</dbReference>
<dbReference type="OrthoDB" id="310895at2759"/>
<dbReference type="PANTHER" id="PTHR11138:SF5">
    <property type="entry name" value="METHIONYL-TRNA FORMYLTRANSFERASE, MITOCHONDRIAL"/>
    <property type="match status" value="1"/>
</dbReference>